<accession>A0A1M7I5J1</accession>
<dbReference type="InterPro" id="IPR016187">
    <property type="entry name" value="CTDL_fold"/>
</dbReference>
<proteinExistence type="predicted"/>
<gene>
    <name evidence="2" type="ORF">SAMN05444266_107520</name>
</gene>
<dbReference type="GO" id="GO:0120147">
    <property type="term" value="F:formylglycine-generating oxidase activity"/>
    <property type="evidence" value="ECO:0007669"/>
    <property type="project" value="TreeGrafter"/>
</dbReference>
<keyword evidence="3" id="KW-1185">Reference proteome</keyword>
<protein>
    <submittedName>
        <fullName evidence="2">Formylglycine-generating enzyme, required for sulfatase activity, contains SUMF1/FGE domain</fullName>
    </submittedName>
</protein>
<name>A0A1M7I5J1_9BACT</name>
<dbReference type="SUPFAM" id="SSF56436">
    <property type="entry name" value="C-type lectin-like"/>
    <property type="match status" value="1"/>
</dbReference>
<organism evidence="2 3">
    <name type="scientific">Chitinophaga jiangningensis</name>
    <dbReference type="NCBI Taxonomy" id="1419482"/>
    <lineage>
        <taxon>Bacteria</taxon>
        <taxon>Pseudomonadati</taxon>
        <taxon>Bacteroidota</taxon>
        <taxon>Chitinophagia</taxon>
        <taxon>Chitinophagales</taxon>
        <taxon>Chitinophagaceae</taxon>
        <taxon>Chitinophaga</taxon>
    </lineage>
</organism>
<evidence type="ECO:0000259" key="1">
    <source>
        <dbReference type="Pfam" id="PF03781"/>
    </source>
</evidence>
<evidence type="ECO:0000313" key="2">
    <source>
        <dbReference type="EMBL" id="SHM36051.1"/>
    </source>
</evidence>
<dbReference type="EMBL" id="FRBL01000007">
    <property type="protein sequence ID" value="SHM36051.1"/>
    <property type="molecule type" value="Genomic_DNA"/>
</dbReference>
<dbReference type="Gene3D" id="3.90.1580.10">
    <property type="entry name" value="paralog of FGE (formylglycine-generating enzyme)"/>
    <property type="match status" value="1"/>
</dbReference>
<dbReference type="AlphaFoldDB" id="A0A1M7I5J1"/>
<dbReference type="InterPro" id="IPR005532">
    <property type="entry name" value="SUMF_dom"/>
</dbReference>
<feature type="domain" description="Sulfatase-modifying factor enzyme-like" evidence="1">
    <location>
        <begin position="66"/>
        <end position="293"/>
    </location>
</feature>
<dbReference type="PANTHER" id="PTHR23150:SF19">
    <property type="entry name" value="FORMYLGLYCINE-GENERATING ENZYME"/>
    <property type="match status" value="1"/>
</dbReference>
<reference evidence="2 3" key="1">
    <citation type="submission" date="2016-11" db="EMBL/GenBank/DDBJ databases">
        <authorList>
            <person name="Jaros S."/>
            <person name="Januszkiewicz K."/>
            <person name="Wedrychowicz H."/>
        </authorList>
    </citation>
    <scope>NUCLEOTIDE SEQUENCE [LARGE SCALE GENOMIC DNA]</scope>
    <source>
        <strain evidence="2 3">DSM 27406</strain>
    </source>
</reference>
<dbReference type="InterPro" id="IPR042095">
    <property type="entry name" value="SUMF_sf"/>
</dbReference>
<dbReference type="STRING" id="1419482.SAMN05444266_107520"/>
<dbReference type="Proteomes" id="UP000184420">
    <property type="component" value="Unassembled WGS sequence"/>
</dbReference>
<sequence length="346" mass="39276">MRSSQKVCNNQFIFYLDHVHTQSTQMNQFYVTLLVGGMLCQPAFAQKDSEYTAYDQKIPGTEVHFKMVPIKGGTFTLGSPQNEKGRKADEGPAKTVKIDDFYMGATEVTFDEYNEFADQDKPQPDIPDGMTRPSPPYIDLTLGMGKAGGFPANSMSQYGALMYCRWLYYKTGVFYRLPTAAEWEYACRAGAKTTYPFGNDAAQLKNYAWYKDNSEGKYHQVAQLKPNAWGLYDMLGNVQEWTMDQYDEQGVAQAATTNPWTVPTKKSPRLLKGGTYEDDAVALRAAARLKSDPMWNDRDPQNPKSRWWNADAPFVGFRVVRPVKQPTKAEAEKFFEEQIDKYVGSR</sequence>
<dbReference type="Pfam" id="PF03781">
    <property type="entry name" value="FGE-sulfatase"/>
    <property type="match status" value="1"/>
</dbReference>
<dbReference type="InterPro" id="IPR051043">
    <property type="entry name" value="Sulfatase_Mod_Factor_Kinase"/>
</dbReference>
<dbReference type="PANTHER" id="PTHR23150">
    <property type="entry name" value="SULFATASE MODIFYING FACTOR 1, 2"/>
    <property type="match status" value="1"/>
</dbReference>
<evidence type="ECO:0000313" key="3">
    <source>
        <dbReference type="Proteomes" id="UP000184420"/>
    </source>
</evidence>